<reference evidence="9 10" key="1">
    <citation type="submission" date="2019-09" db="EMBL/GenBank/DDBJ databases">
        <title>Salinarimonas rosea gen. nov., sp. nov., a new member of the a-2 subgroup of the Proteobacteria.</title>
        <authorList>
            <person name="Liu J."/>
        </authorList>
    </citation>
    <scope>NUCLEOTIDE SEQUENCE [LARGE SCALE GENOMIC DNA]</scope>
    <source>
        <strain evidence="9 10">BN140002</strain>
    </source>
</reference>
<dbReference type="PANTHER" id="PTHR43547">
    <property type="entry name" value="TWO-COMPONENT HISTIDINE KINASE"/>
    <property type="match status" value="1"/>
</dbReference>
<dbReference type="InterPro" id="IPR005467">
    <property type="entry name" value="His_kinase_dom"/>
</dbReference>
<dbReference type="Proteomes" id="UP000323142">
    <property type="component" value="Unassembled WGS sequence"/>
</dbReference>
<protein>
    <recommendedName>
        <fullName evidence="3">histidine kinase</fullName>
        <ecNumber evidence="3">2.7.13.3</ecNumber>
    </recommendedName>
</protein>
<dbReference type="RefSeq" id="WP_149817349.1">
    <property type="nucleotide sequence ID" value="NZ_VUOA01000019.1"/>
</dbReference>
<dbReference type="Gene3D" id="3.30.565.10">
    <property type="entry name" value="Histidine kinase-like ATPase, C-terminal domain"/>
    <property type="match status" value="1"/>
</dbReference>
<dbReference type="Gene3D" id="6.10.340.10">
    <property type="match status" value="1"/>
</dbReference>
<dbReference type="InterPro" id="IPR003661">
    <property type="entry name" value="HisK_dim/P_dom"/>
</dbReference>
<sequence>MQTLKARFALLVGGAALVVVLAAGALLAALHASEVALERSLAAQARLDLLTELSGRLSDYGLASIDAVNAPALGRGRIAAARAEVERALQTVDERIGREAAGAATPLERNEMATRSRPVARLRAALSLLDRQVDAALQREESAARTDAVRGALNGFGAITGPALSFLVEAERRAVDAASAEARALTNRLRLGAVAAALAAFGALLVLHRAATRPVLRHLDAIREAASAIGRGELETRLPRQGRDELGLLVAGFNRMAGRLSRRERRVAADRAALEETIAARTADLRAANARLEDIDQARRRFFTDVSHELRTPLTVILGECDIALRTLPPGDTALRAGLLAIRKRAQGLHRRVEDMLRVARSEAGQLELDLRPVSLLPILSEAVEGFASLARSRGVALAFEPAPADVEVRGDPEWLRQIVEGLIDNALRHAAGATRINVALATLGSTARISVTDDGAGFPAEGAALFERFARAGGYGPAGFGIGLALARWVTERHEGAVGLETGPDGRGARVVLDLPMEGRERAA</sequence>
<dbReference type="InterPro" id="IPR036890">
    <property type="entry name" value="HATPase_C_sf"/>
</dbReference>
<dbReference type="CDD" id="cd00075">
    <property type="entry name" value="HATPase"/>
    <property type="match status" value="1"/>
</dbReference>
<dbReference type="Pfam" id="PF02518">
    <property type="entry name" value="HATPase_c"/>
    <property type="match status" value="1"/>
</dbReference>
<evidence type="ECO:0000256" key="3">
    <source>
        <dbReference type="ARBA" id="ARBA00012438"/>
    </source>
</evidence>
<proteinExistence type="predicted"/>
<dbReference type="Pfam" id="PF00512">
    <property type="entry name" value="HisKA"/>
    <property type="match status" value="1"/>
</dbReference>
<keyword evidence="5" id="KW-0808">Transferase</keyword>
<dbReference type="PANTHER" id="PTHR43547:SF2">
    <property type="entry name" value="HYBRID SIGNAL TRANSDUCTION HISTIDINE KINASE C"/>
    <property type="match status" value="1"/>
</dbReference>
<dbReference type="InterPro" id="IPR003594">
    <property type="entry name" value="HATPase_dom"/>
</dbReference>
<dbReference type="SUPFAM" id="SSF55874">
    <property type="entry name" value="ATPase domain of HSP90 chaperone/DNA topoisomerase II/histidine kinase"/>
    <property type="match status" value="1"/>
</dbReference>
<dbReference type="PROSITE" id="PS50885">
    <property type="entry name" value="HAMP"/>
    <property type="match status" value="1"/>
</dbReference>
<dbReference type="EMBL" id="VUOA01000019">
    <property type="protein sequence ID" value="KAA2237494.1"/>
    <property type="molecule type" value="Genomic_DNA"/>
</dbReference>
<dbReference type="InterPro" id="IPR003660">
    <property type="entry name" value="HAMP_dom"/>
</dbReference>
<dbReference type="Gene3D" id="1.10.287.130">
    <property type="match status" value="1"/>
</dbReference>
<dbReference type="CDD" id="cd00082">
    <property type="entry name" value="HisKA"/>
    <property type="match status" value="1"/>
</dbReference>
<dbReference type="SMART" id="SM00304">
    <property type="entry name" value="HAMP"/>
    <property type="match status" value="1"/>
</dbReference>
<feature type="domain" description="Histidine kinase" evidence="7">
    <location>
        <begin position="305"/>
        <end position="520"/>
    </location>
</feature>
<keyword evidence="6 9" id="KW-0418">Kinase</keyword>
<keyword evidence="4" id="KW-0597">Phosphoprotein</keyword>
<dbReference type="SMART" id="SM00387">
    <property type="entry name" value="HATPase_c"/>
    <property type="match status" value="1"/>
</dbReference>
<evidence type="ECO:0000313" key="9">
    <source>
        <dbReference type="EMBL" id="KAA2237494.1"/>
    </source>
</evidence>
<dbReference type="SUPFAM" id="SSF158472">
    <property type="entry name" value="HAMP domain-like"/>
    <property type="match status" value="1"/>
</dbReference>
<evidence type="ECO:0000256" key="2">
    <source>
        <dbReference type="ARBA" id="ARBA00004370"/>
    </source>
</evidence>
<dbReference type="InterPro" id="IPR004358">
    <property type="entry name" value="Sig_transdc_His_kin-like_C"/>
</dbReference>
<dbReference type="OrthoDB" id="9815202at2"/>
<dbReference type="PRINTS" id="PR00344">
    <property type="entry name" value="BCTRLSENSOR"/>
</dbReference>
<dbReference type="CDD" id="cd06225">
    <property type="entry name" value="HAMP"/>
    <property type="match status" value="1"/>
</dbReference>
<comment type="catalytic activity">
    <reaction evidence="1">
        <text>ATP + protein L-histidine = ADP + protein N-phospho-L-histidine.</text>
        <dbReference type="EC" id="2.7.13.3"/>
    </reaction>
</comment>
<dbReference type="EC" id="2.7.13.3" evidence="3"/>
<evidence type="ECO:0000256" key="4">
    <source>
        <dbReference type="ARBA" id="ARBA00022553"/>
    </source>
</evidence>
<evidence type="ECO:0000256" key="5">
    <source>
        <dbReference type="ARBA" id="ARBA00022679"/>
    </source>
</evidence>
<evidence type="ECO:0000259" key="7">
    <source>
        <dbReference type="PROSITE" id="PS50109"/>
    </source>
</evidence>
<dbReference type="InterPro" id="IPR036097">
    <property type="entry name" value="HisK_dim/P_sf"/>
</dbReference>
<dbReference type="GO" id="GO:0000155">
    <property type="term" value="F:phosphorelay sensor kinase activity"/>
    <property type="evidence" value="ECO:0007669"/>
    <property type="project" value="InterPro"/>
</dbReference>
<evidence type="ECO:0000259" key="8">
    <source>
        <dbReference type="PROSITE" id="PS50885"/>
    </source>
</evidence>
<gene>
    <name evidence="9" type="ORF">F0L46_10925</name>
</gene>
<evidence type="ECO:0000256" key="1">
    <source>
        <dbReference type="ARBA" id="ARBA00000085"/>
    </source>
</evidence>
<organism evidence="9 10">
    <name type="scientific">Salinarimonas soli</name>
    <dbReference type="NCBI Taxonomy" id="1638099"/>
    <lineage>
        <taxon>Bacteria</taxon>
        <taxon>Pseudomonadati</taxon>
        <taxon>Pseudomonadota</taxon>
        <taxon>Alphaproteobacteria</taxon>
        <taxon>Hyphomicrobiales</taxon>
        <taxon>Salinarimonadaceae</taxon>
        <taxon>Salinarimonas</taxon>
    </lineage>
</organism>
<comment type="subcellular location">
    <subcellularLocation>
        <location evidence="2">Membrane</location>
    </subcellularLocation>
</comment>
<dbReference type="SMART" id="SM00388">
    <property type="entry name" value="HisKA"/>
    <property type="match status" value="1"/>
</dbReference>
<name>A0A5B2VEX2_9HYPH</name>
<dbReference type="SUPFAM" id="SSF47384">
    <property type="entry name" value="Homodimeric domain of signal transducing histidine kinase"/>
    <property type="match status" value="1"/>
</dbReference>
<reference evidence="9 10" key="2">
    <citation type="submission" date="2019-09" db="EMBL/GenBank/DDBJ databases">
        <authorList>
            <person name="Jin C."/>
        </authorList>
    </citation>
    <scope>NUCLEOTIDE SEQUENCE [LARGE SCALE GENOMIC DNA]</scope>
    <source>
        <strain evidence="9 10">BN140002</strain>
    </source>
</reference>
<dbReference type="PROSITE" id="PS50109">
    <property type="entry name" value="HIS_KIN"/>
    <property type="match status" value="1"/>
</dbReference>
<accession>A0A5B2VEX2</accession>
<keyword evidence="10" id="KW-1185">Reference proteome</keyword>
<dbReference type="GO" id="GO:0016020">
    <property type="term" value="C:membrane"/>
    <property type="evidence" value="ECO:0007669"/>
    <property type="project" value="UniProtKB-SubCell"/>
</dbReference>
<evidence type="ECO:0000256" key="6">
    <source>
        <dbReference type="ARBA" id="ARBA00022777"/>
    </source>
</evidence>
<evidence type="ECO:0000313" key="10">
    <source>
        <dbReference type="Proteomes" id="UP000323142"/>
    </source>
</evidence>
<comment type="caution">
    <text evidence="9">The sequence shown here is derived from an EMBL/GenBank/DDBJ whole genome shotgun (WGS) entry which is preliminary data.</text>
</comment>
<feature type="domain" description="HAMP" evidence="8">
    <location>
        <begin position="213"/>
        <end position="265"/>
    </location>
</feature>
<dbReference type="AlphaFoldDB" id="A0A5B2VEX2"/>
<dbReference type="Pfam" id="PF00672">
    <property type="entry name" value="HAMP"/>
    <property type="match status" value="1"/>
</dbReference>